<dbReference type="STRING" id="1440763.BJI69_10620"/>
<dbReference type="EMBL" id="CP017480">
    <property type="protein sequence ID" value="APG04303.1"/>
    <property type="molecule type" value="Genomic_DNA"/>
</dbReference>
<dbReference type="KEGG" id="lrz:BJI69_10620"/>
<gene>
    <name evidence="1" type="ORF">BJI69_10620</name>
</gene>
<name>A0A0G9H9B2_9GAMM</name>
<sequence>MAGISRRVRFFIVAASVLTASGITPLVHATEPPPIHYDIGLDLKQGDLDAITVRATLRSGDDGIVDFTPPDQPPVDVHVESGTLDTSMPDRWRVTTSPHAEVVVAWRTARPQPLDWGKWDVFHPQVLGGPGAMFAFGGALLARPKGPTTRPASSTVTLPEGWHTVGASGSPIQTVDDIWLTSYLVARHLTLTTRRIGKATTLHVGALGGRPWDVEKIADLIASTLVLVDRNANLPSLLTVNVLNFDEGTGYGSTATGTSATLLITPGAPSPPWPFEVIRQFASTGTAQGGTANAWFSRGFAGYRVASALRTEGKLDRVDFARHVNDILGKYGGSPFRRTSNAGLVEVAPRVYEARQLPGARGELFAWLIDAHLREATQGRKQLADALNRMDIQTPDPGPALIAAVAAEGGGDITPLYQRYIVDGELLQLPTDTLGPCYSIGTVAYDYGWQEQHAFAKPPTLCVGADSSAKSQRSGDEAAPNRR</sequence>
<evidence type="ECO:0000313" key="2">
    <source>
        <dbReference type="Proteomes" id="UP000182987"/>
    </source>
</evidence>
<dbReference type="AlphaFoldDB" id="A0A0G9H9B2"/>
<evidence type="ECO:0000313" key="1">
    <source>
        <dbReference type="EMBL" id="APG04303.1"/>
    </source>
</evidence>
<protein>
    <submittedName>
        <fullName evidence="1">Uncharacterized protein</fullName>
    </submittedName>
</protein>
<dbReference type="Proteomes" id="UP000182987">
    <property type="component" value="Chromosome"/>
</dbReference>
<accession>A0A0G9H9B2</accession>
<organism evidence="1 2">
    <name type="scientific">Luteibacter rhizovicinus DSM 16549</name>
    <dbReference type="NCBI Taxonomy" id="1440763"/>
    <lineage>
        <taxon>Bacteria</taxon>
        <taxon>Pseudomonadati</taxon>
        <taxon>Pseudomonadota</taxon>
        <taxon>Gammaproteobacteria</taxon>
        <taxon>Lysobacterales</taxon>
        <taxon>Rhodanobacteraceae</taxon>
        <taxon>Luteibacter</taxon>
    </lineage>
</organism>
<reference evidence="2" key="1">
    <citation type="submission" date="2016-09" db="EMBL/GenBank/DDBJ databases">
        <authorList>
            <person name="Lysoe E."/>
        </authorList>
    </citation>
    <scope>NUCLEOTIDE SEQUENCE [LARGE SCALE GENOMIC DNA]</scope>
    <source>
        <strain evidence="2">LJ96T</strain>
    </source>
</reference>
<proteinExistence type="predicted"/>
<keyword evidence="2" id="KW-1185">Reference proteome</keyword>
<dbReference type="PATRIC" id="fig|1440763.5.peg.3125"/>